<keyword evidence="2" id="KW-1185">Reference proteome</keyword>
<organism evidence="1 2">
    <name type="scientific">Trichonephila clavata</name>
    <name type="common">Joro spider</name>
    <name type="synonym">Nephila clavata</name>
    <dbReference type="NCBI Taxonomy" id="2740835"/>
    <lineage>
        <taxon>Eukaryota</taxon>
        <taxon>Metazoa</taxon>
        <taxon>Ecdysozoa</taxon>
        <taxon>Arthropoda</taxon>
        <taxon>Chelicerata</taxon>
        <taxon>Arachnida</taxon>
        <taxon>Araneae</taxon>
        <taxon>Araneomorphae</taxon>
        <taxon>Entelegynae</taxon>
        <taxon>Araneoidea</taxon>
        <taxon>Nephilidae</taxon>
        <taxon>Trichonephila</taxon>
    </lineage>
</organism>
<comment type="caution">
    <text evidence="1">The sequence shown here is derived from an EMBL/GenBank/DDBJ whole genome shotgun (WGS) entry which is preliminary data.</text>
</comment>
<evidence type="ECO:0000313" key="2">
    <source>
        <dbReference type="Proteomes" id="UP000887116"/>
    </source>
</evidence>
<name>A0A8X6G600_TRICU</name>
<protein>
    <submittedName>
        <fullName evidence="1">Uncharacterized protein</fullName>
    </submittedName>
</protein>
<reference evidence="1" key="1">
    <citation type="submission" date="2020-07" db="EMBL/GenBank/DDBJ databases">
        <title>Multicomponent nature underlies the extraordinary mechanical properties of spider dragline silk.</title>
        <authorList>
            <person name="Kono N."/>
            <person name="Nakamura H."/>
            <person name="Mori M."/>
            <person name="Yoshida Y."/>
            <person name="Ohtoshi R."/>
            <person name="Malay A.D."/>
            <person name="Moran D.A.P."/>
            <person name="Tomita M."/>
            <person name="Numata K."/>
            <person name="Arakawa K."/>
        </authorList>
    </citation>
    <scope>NUCLEOTIDE SEQUENCE</scope>
</reference>
<dbReference type="EMBL" id="BMAO01034246">
    <property type="protein sequence ID" value="GFQ95099.1"/>
    <property type="molecule type" value="Genomic_DNA"/>
</dbReference>
<evidence type="ECO:0000313" key="1">
    <source>
        <dbReference type="EMBL" id="GFQ95099.1"/>
    </source>
</evidence>
<dbReference type="Proteomes" id="UP000887116">
    <property type="component" value="Unassembled WGS sequence"/>
</dbReference>
<gene>
    <name evidence="1" type="ORF">TNCT_178121</name>
</gene>
<dbReference type="AlphaFoldDB" id="A0A8X6G600"/>
<sequence>MWQFRLSHVPRDSDHNLVTVCQRKYLRLEITFSKLLQHMCRTSGMLRSPERLHWASEAFLMMTSKNDHHANNYNITVWICLVTQILYDLSHIQLITHAIFSDAGNSFVGIVTWLPVYTKT</sequence>
<accession>A0A8X6G600</accession>
<proteinExistence type="predicted"/>